<evidence type="ECO:0000313" key="6">
    <source>
        <dbReference type="EMBL" id="MBU5439511.1"/>
    </source>
</evidence>
<evidence type="ECO:0000256" key="1">
    <source>
        <dbReference type="ARBA" id="ARBA00004141"/>
    </source>
</evidence>
<sequence length="136" mass="14994">MNHKTVFNGIIATIGTGLTYLIGGWNTSLKILAIFIIMDYLTGIMNGFISKKLSSSVGFNGLLRKAAIFFVVIIANQLDIAVSNNNNLFRTMACYFYIANEGISITENIALLGIPLPEFIVKTLNKLKDDNNEVKE</sequence>
<proteinExistence type="predicted"/>
<keyword evidence="7" id="KW-1185">Reference proteome</keyword>
<dbReference type="Proteomes" id="UP000749471">
    <property type="component" value="Unassembled WGS sequence"/>
</dbReference>
<evidence type="ECO:0000256" key="5">
    <source>
        <dbReference type="SAM" id="Phobius"/>
    </source>
</evidence>
<reference evidence="6 7" key="1">
    <citation type="submission" date="2021-06" db="EMBL/GenBank/DDBJ databases">
        <authorList>
            <person name="Sun Q."/>
            <person name="Li D."/>
        </authorList>
    </citation>
    <scope>NUCLEOTIDE SEQUENCE [LARGE SCALE GENOMIC DNA]</scope>
    <source>
        <strain evidence="6 7">MSJ-40</strain>
    </source>
</reference>
<accession>A0ABS6E9J0</accession>
<evidence type="ECO:0000256" key="2">
    <source>
        <dbReference type="ARBA" id="ARBA00022692"/>
    </source>
</evidence>
<keyword evidence="3 5" id="KW-1133">Transmembrane helix</keyword>
<dbReference type="RefSeq" id="WP_216521217.1">
    <property type="nucleotide sequence ID" value="NZ_JAHLPM010000015.1"/>
</dbReference>
<evidence type="ECO:0000256" key="4">
    <source>
        <dbReference type="ARBA" id="ARBA00023136"/>
    </source>
</evidence>
<dbReference type="EMBL" id="JAHLPM010000015">
    <property type="protein sequence ID" value="MBU5439511.1"/>
    <property type="molecule type" value="Genomic_DNA"/>
</dbReference>
<comment type="subcellular location">
    <subcellularLocation>
        <location evidence="1">Membrane</location>
        <topology evidence="1">Multi-pass membrane protein</topology>
    </subcellularLocation>
</comment>
<keyword evidence="2 5" id="KW-0812">Transmembrane</keyword>
<evidence type="ECO:0000256" key="3">
    <source>
        <dbReference type="ARBA" id="ARBA00022989"/>
    </source>
</evidence>
<keyword evidence="4 5" id="KW-0472">Membrane</keyword>
<feature type="transmembrane region" description="Helical" evidence="5">
    <location>
        <begin position="7"/>
        <end position="25"/>
    </location>
</feature>
<evidence type="ECO:0000313" key="7">
    <source>
        <dbReference type="Proteomes" id="UP000749471"/>
    </source>
</evidence>
<dbReference type="Pfam" id="PF05105">
    <property type="entry name" value="Phage_holin_4_1"/>
    <property type="match status" value="1"/>
</dbReference>
<protein>
    <submittedName>
        <fullName evidence="6">Phage holin family protein</fullName>
    </submittedName>
</protein>
<dbReference type="InterPro" id="IPR006480">
    <property type="entry name" value="Phage_holin_4_1"/>
</dbReference>
<name>A0ABS6E9J0_9FIRM</name>
<feature type="transmembrane region" description="Helical" evidence="5">
    <location>
        <begin position="31"/>
        <end position="50"/>
    </location>
</feature>
<organism evidence="6 7">
    <name type="scientific">Tissierella simiarum</name>
    <dbReference type="NCBI Taxonomy" id="2841534"/>
    <lineage>
        <taxon>Bacteria</taxon>
        <taxon>Bacillati</taxon>
        <taxon>Bacillota</taxon>
        <taxon>Tissierellia</taxon>
        <taxon>Tissierellales</taxon>
        <taxon>Tissierellaceae</taxon>
        <taxon>Tissierella</taxon>
    </lineage>
</organism>
<comment type="caution">
    <text evidence="6">The sequence shown here is derived from an EMBL/GenBank/DDBJ whole genome shotgun (WGS) entry which is preliminary data.</text>
</comment>
<gene>
    <name evidence="6" type="ORF">KQI42_15960</name>
</gene>
<dbReference type="NCBIfam" id="TIGR01593">
    <property type="entry name" value="holin_tox_secr"/>
    <property type="match status" value="1"/>
</dbReference>